<evidence type="ECO:0000256" key="6">
    <source>
        <dbReference type="ARBA" id="ARBA00023136"/>
    </source>
</evidence>
<reference evidence="9" key="1">
    <citation type="submission" date="2018-04" db="EMBL/GenBank/DDBJ databases">
        <authorList>
            <person name="Liu S."/>
            <person name="Wang Z."/>
            <person name="Li J."/>
        </authorList>
    </citation>
    <scope>NUCLEOTIDE SEQUENCE [LARGE SCALE GENOMIC DNA]</scope>
    <source>
        <strain evidence="9">S1194</strain>
    </source>
</reference>
<evidence type="ECO:0000256" key="4">
    <source>
        <dbReference type="ARBA" id="ARBA00022692"/>
    </source>
</evidence>
<gene>
    <name evidence="8" type="ORF">DF220_04535</name>
</gene>
<dbReference type="PANTHER" id="PTHR38596:SF1">
    <property type="entry name" value="UPF0114 PROTEIN YQHA"/>
    <property type="match status" value="1"/>
</dbReference>
<dbReference type="Pfam" id="PF03350">
    <property type="entry name" value="UPF0114"/>
    <property type="match status" value="1"/>
</dbReference>
<evidence type="ECO:0000313" key="9">
    <source>
        <dbReference type="Proteomes" id="UP000244978"/>
    </source>
</evidence>
<keyword evidence="9" id="KW-1185">Reference proteome</keyword>
<evidence type="ECO:0000256" key="2">
    <source>
        <dbReference type="ARBA" id="ARBA00005774"/>
    </source>
</evidence>
<dbReference type="InterPro" id="IPR020761">
    <property type="entry name" value="UPF0114_bac"/>
</dbReference>
<dbReference type="Proteomes" id="UP000244978">
    <property type="component" value="Unassembled WGS sequence"/>
</dbReference>
<dbReference type="HAMAP" id="MF_00143">
    <property type="entry name" value="UPF0114"/>
    <property type="match status" value="1"/>
</dbReference>
<dbReference type="RefSeq" id="WP_108997181.1">
    <property type="nucleotide sequence ID" value="NZ_QEEX01000001.1"/>
</dbReference>
<keyword evidence="4 7" id="KW-0812">Transmembrane</keyword>
<dbReference type="GO" id="GO:0005886">
    <property type="term" value="C:plasma membrane"/>
    <property type="evidence" value="ECO:0007669"/>
    <property type="project" value="UniProtKB-SubCell"/>
</dbReference>
<comment type="similarity">
    <text evidence="2 7">Belongs to the UPF0114 family.</text>
</comment>
<evidence type="ECO:0000256" key="1">
    <source>
        <dbReference type="ARBA" id="ARBA00004651"/>
    </source>
</evidence>
<keyword evidence="3 7" id="KW-1003">Cell membrane</keyword>
<comment type="subcellular location">
    <subcellularLocation>
        <location evidence="1 7">Cell membrane</location>
        <topology evidence="1 7">Multi-pass membrane protein</topology>
    </subcellularLocation>
</comment>
<organism evidence="8 9">
    <name type="scientific">Homoserinimonas hongtaonis</name>
    <dbReference type="NCBI Taxonomy" id="2079791"/>
    <lineage>
        <taxon>Bacteria</taxon>
        <taxon>Bacillati</taxon>
        <taxon>Actinomycetota</taxon>
        <taxon>Actinomycetes</taxon>
        <taxon>Micrococcales</taxon>
        <taxon>Microbacteriaceae</taxon>
        <taxon>Homoserinimonas</taxon>
    </lineage>
</organism>
<evidence type="ECO:0000256" key="5">
    <source>
        <dbReference type="ARBA" id="ARBA00022989"/>
    </source>
</evidence>
<name>A0A2U1T083_9MICO</name>
<evidence type="ECO:0000313" key="8">
    <source>
        <dbReference type="EMBL" id="PWB97183.1"/>
    </source>
</evidence>
<feature type="transmembrane region" description="Helical" evidence="7">
    <location>
        <begin position="168"/>
        <end position="188"/>
    </location>
</feature>
<dbReference type="AlphaFoldDB" id="A0A2U1T083"/>
<dbReference type="PANTHER" id="PTHR38596">
    <property type="entry name" value="UPF0114 PROTEIN YQHA"/>
    <property type="match status" value="1"/>
</dbReference>
<protein>
    <recommendedName>
        <fullName evidence="7">UPF0114 protein DF220_04535</fullName>
    </recommendedName>
</protein>
<evidence type="ECO:0000256" key="3">
    <source>
        <dbReference type="ARBA" id="ARBA00022475"/>
    </source>
</evidence>
<sequence length="241" mass="26737">MSDITAPTTKAQARNRWVTSIGGIIFLSRWLQAPLYLGLIYAQVVYVVVFLFELVHLAQDVLADPTKIQASVVMLGVLGLIDVVMIANLMIMTIIGGYETFVSKLNLDKNPDRPEWLSHVNSNVLKTKLAMSIIGISSIHLLKTFIEVADLGADTTDLTGETYTSSGVLWQVVIHMVFIASAVGLAMIDRWNVKDDFRDRRLRLREMQAGITVGGHPGSHTEIPVVMPHREREEALQGAMR</sequence>
<evidence type="ECO:0000256" key="7">
    <source>
        <dbReference type="HAMAP-Rule" id="MF_00143"/>
    </source>
</evidence>
<dbReference type="EMBL" id="QEEX01000001">
    <property type="protein sequence ID" value="PWB97183.1"/>
    <property type="molecule type" value="Genomic_DNA"/>
</dbReference>
<dbReference type="NCBIfam" id="TIGR00645">
    <property type="entry name" value="HI0507"/>
    <property type="match status" value="1"/>
</dbReference>
<accession>A0A2U1T083</accession>
<keyword evidence="6 7" id="KW-0472">Membrane</keyword>
<comment type="caution">
    <text evidence="8">The sequence shown here is derived from an EMBL/GenBank/DDBJ whole genome shotgun (WGS) entry which is preliminary data.</text>
</comment>
<feature type="transmembrane region" description="Helical" evidence="7">
    <location>
        <begin position="70"/>
        <end position="98"/>
    </location>
</feature>
<proteinExistence type="inferred from homology"/>
<feature type="transmembrane region" description="Helical" evidence="7">
    <location>
        <begin position="35"/>
        <end position="58"/>
    </location>
</feature>
<dbReference type="InterPro" id="IPR005134">
    <property type="entry name" value="UPF0114"/>
</dbReference>
<keyword evidence="5 7" id="KW-1133">Transmembrane helix</keyword>